<feature type="transmembrane region" description="Helical" evidence="10">
    <location>
        <begin position="440"/>
        <end position="458"/>
    </location>
</feature>
<dbReference type="InterPro" id="IPR050820">
    <property type="entry name" value="MFS_Sugar_Transporter"/>
</dbReference>
<keyword evidence="8 10" id="KW-0472">Membrane</keyword>
<reference evidence="13" key="1">
    <citation type="submission" date="2016-11" db="EMBL/GenBank/DDBJ databases">
        <authorList>
            <person name="Varghese N."/>
            <person name="Submissions S."/>
        </authorList>
    </citation>
    <scope>NUCLEOTIDE SEQUENCE [LARGE SCALE GENOMIC DNA]</scope>
    <source>
        <strain evidence="13">DSM 17539</strain>
    </source>
</reference>
<dbReference type="OrthoDB" id="9783823at2"/>
<dbReference type="AlphaFoldDB" id="A0A1M4SSD2"/>
<dbReference type="SUPFAM" id="SSF103473">
    <property type="entry name" value="MFS general substrate transporter"/>
    <property type="match status" value="1"/>
</dbReference>
<evidence type="ECO:0000256" key="8">
    <source>
        <dbReference type="ARBA" id="ARBA00023136"/>
    </source>
</evidence>
<dbReference type="PROSITE" id="PS50850">
    <property type="entry name" value="MFS"/>
    <property type="match status" value="1"/>
</dbReference>
<accession>A0A1M4SSD2</accession>
<evidence type="ECO:0000256" key="6">
    <source>
        <dbReference type="ARBA" id="ARBA00022692"/>
    </source>
</evidence>
<dbReference type="PROSITE" id="PS00217">
    <property type="entry name" value="SUGAR_TRANSPORT_2"/>
    <property type="match status" value="1"/>
</dbReference>
<feature type="transmembrane region" description="Helical" evidence="10">
    <location>
        <begin position="154"/>
        <end position="177"/>
    </location>
</feature>
<evidence type="ECO:0000256" key="2">
    <source>
        <dbReference type="ARBA" id="ARBA00010992"/>
    </source>
</evidence>
<evidence type="ECO:0000256" key="1">
    <source>
        <dbReference type="ARBA" id="ARBA00004651"/>
    </source>
</evidence>
<keyword evidence="13" id="KW-1185">Reference proteome</keyword>
<dbReference type="Pfam" id="PF00083">
    <property type="entry name" value="Sugar_tr"/>
    <property type="match status" value="1"/>
</dbReference>
<evidence type="ECO:0000256" key="4">
    <source>
        <dbReference type="ARBA" id="ARBA00022475"/>
    </source>
</evidence>
<feature type="transmembrane region" description="Helical" evidence="10">
    <location>
        <begin position="203"/>
        <end position="225"/>
    </location>
</feature>
<organism evidence="12 13">
    <name type="scientific">Arenibacter palladensis</name>
    <dbReference type="NCBI Taxonomy" id="237373"/>
    <lineage>
        <taxon>Bacteria</taxon>
        <taxon>Pseudomonadati</taxon>
        <taxon>Bacteroidota</taxon>
        <taxon>Flavobacteriia</taxon>
        <taxon>Flavobacteriales</taxon>
        <taxon>Flavobacteriaceae</taxon>
        <taxon>Arenibacter</taxon>
    </lineage>
</organism>
<evidence type="ECO:0000256" key="9">
    <source>
        <dbReference type="RuleBase" id="RU003346"/>
    </source>
</evidence>
<dbReference type="Gene3D" id="1.20.1250.20">
    <property type="entry name" value="MFS general substrate transporter like domains"/>
    <property type="match status" value="2"/>
</dbReference>
<protein>
    <submittedName>
        <fullName evidence="12">MFS transporter, sugar porter (SP) family</fullName>
    </submittedName>
</protein>
<dbReference type="FunFam" id="1.20.1250.20:FF:000122">
    <property type="entry name" value="D-xylose transporter XylE"/>
    <property type="match status" value="1"/>
</dbReference>
<sequence length="487" mass="53752">MKTKKSNYLLGISFVSTIGGFLFGYDTAIISGCNTFLEQHFNLSAVELGWLVSSALLGTILGCVVAGSITDRFGRKKALIIAAICLTFSAFGSMLPPQFLGDLDQAYWLTADEDLAFTFLILVRIVGGIGVGVTSVVAPIYISELSLPQNRGRMVSLYQLSITLGILLAFLVDWLVLTNAGNAAGVISNAPTGFWEWLFVEELWRGMFGTEIPIALLFLILLFIVPETPRWLISKGRYDEAEKIMEKINGREYAQIQIAEIKEVVNEESAGIKELLKPYLRVPLLIGVLLPMFSHLSGIAAIMYFAPNIINESIQSVESSFLGAVLVGVVNSAFTFVAIMNIEKFGRRKLLLVGVVGAFISLTGVAVLFAIGSQYVIIPLLMYVASFAFSFGPIVWVIISEIFPTRIRGFAVSLGSFALMVTGFFITLTNPILIEKIMPSGTFFVYAALTLPAIWFIWKYVPETKGKTLEEIEMYWREDKNNNRKIN</sequence>
<dbReference type="PROSITE" id="PS00216">
    <property type="entry name" value="SUGAR_TRANSPORT_1"/>
    <property type="match status" value="1"/>
</dbReference>
<dbReference type="EMBL" id="FQUX01000001">
    <property type="protein sequence ID" value="SHE35081.1"/>
    <property type="molecule type" value="Genomic_DNA"/>
</dbReference>
<feature type="transmembrane region" description="Helical" evidence="10">
    <location>
        <begin position="115"/>
        <end position="142"/>
    </location>
</feature>
<dbReference type="PANTHER" id="PTHR48023">
    <property type="entry name" value="D-XYLOSE-PROTON SYMPORTER-LIKE 2"/>
    <property type="match status" value="1"/>
</dbReference>
<keyword evidence="5" id="KW-0762">Sugar transport</keyword>
<keyword evidence="6 10" id="KW-0812">Transmembrane</keyword>
<comment type="subcellular location">
    <subcellularLocation>
        <location evidence="1">Cell membrane</location>
        <topology evidence="1">Multi-pass membrane protein</topology>
    </subcellularLocation>
</comment>
<dbReference type="NCBIfam" id="TIGR00879">
    <property type="entry name" value="SP"/>
    <property type="match status" value="1"/>
</dbReference>
<evidence type="ECO:0000256" key="5">
    <source>
        <dbReference type="ARBA" id="ARBA00022597"/>
    </source>
</evidence>
<keyword evidence="7 10" id="KW-1133">Transmembrane helix</keyword>
<evidence type="ECO:0000256" key="10">
    <source>
        <dbReference type="SAM" id="Phobius"/>
    </source>
</evidence>
<feature type="transmembrane region" description="Helical" evidence="10">
    <location>
        <begin position="377"/>
        <end position="399"/>
    </location>
</feature>
<dbReference type="InterPro" id="IPR005829">
    <property type="entry name" value="Sugar_transporter_CS"/>
</dbReference>
<proteinExistence type="inferred from homology"/>
<dbReference type="InterPro" id="IPR020846">
    <property type="entry name" value="MFS_dom"/>
</dbReference>
<feature type="domain" description="Major facilitator superfamily (MFS) profile" evidence="11">
    <location>
        <begin position="12"/>
        <end position="465"/>
    </location>
</feature>
<gene>
    <name evidence="12" type="ORF">SAMN03080594_10111</name>
</gene>
<dbReference type="GO" id="GO:0005886">
    <property type="term" value="C:plasma membrane"/>
    <property type="evidence" value="ECO:0007669"/>
    <property type="project" value="UniProtKB-SubCell"/>
</dbReference>
<evidence type="ECO:0000256" key="3">
    <source>
        <dbReference type="ARBA" id="ARBA00022448"/>
    </source>
</evidence>
<feature type="transmembrane region" description="Helical" evidence="10">
    <location>
        <begin position="282"/>
        <end position="307"/>
    </location>
</feature>
<evidence type="ECO:0000256" key="7">
    <source>
        <dbReference type="ARBA" id="ARBA00022989"/>
    </source>
</evidence>
<feature type="transmembrane region" description="Helical" evidence="10">
    <location>
        <begin position="351"/>
        <end position="371"/>
    </location>
</feature>
<name>A0A1M4SSD2_9FLAO</name>
<evidence type="ECO:0000313" key="13">
    <source>
        <dbReference type="Proteomes" id="UP000184406"/>
    </source>
</evidence>
<dbReference type="InterPro" id="IPR003663">
    <property type="entry name" value="Sugar/inositol_transpt"/>
</dbReference>
<dbReference type="RefSeq" id="WP_072859735.1">
    <property type="nucleotide sequence ID" value="NZ_FQUX01000001.1"/>
</dbReference>
<dbReference type="InterPro" id="IPR005828">
    <property type="entry name" value="MFS_sugar_transport-like"/>
</dbReference>
<dbReference type="GO" id="GO:0022857">
    <property type="term" value="F:transmembrane transporter activity"/>
    <property type="evidence" value="ECO:0007669"/>
    <property type="project" value="InterPro"/>
</dbReference>
<feature type="transmembrane region" description="Helical" evidence="10">
    <location>
        <begin position="7"/>
        <end position="25"/>
    </location>
</feature>
<feature type="transmembrane region" description="Helical" evidence="10">
    <location>
        <begin position="411"/>
        <end position="434"/>
    </location>
</feature>
<evidence type="ECO:0000259" key="11">
    <source>
        <dbReference type="PROSITE" id="PS50850"/>
    </source>
</evidence>
<keyword evidence="4" id="KW-1003">Cell membrane</keyword>
<dbReference type="PANTHER" id="PTHR48023:SF4">
    <property type="entry name" value="D-XYLOSE-PROTON SYMPORTER-LIKE 2"/>
    <property type="match status" value="1"/>
</dbReference>
<dbReference type="PRINTS" id="PR00171">
    <property type="entry name" value="SUGRTRNSPORT"/>
</dbReference>
<dbReference type="InterPro" id="IPR036259">
    <property type="entry name" value="MFS_trans_sf"/>
</dbReference>
<comment type="similarity">
    <text evidence="2 9">Belongs to the major facilitator superfamily. Sugar transporter (TC 2.A.1.1) family.</text>
</comment>
<evidence type="ECO:0000313" key="12">
    <source>
        <dbReference type="EMBL" id="SHE35081.1"/>
    </source>
</evidence>
<feature type="transmembrane region" description="Helical" evidence="10">
    <location>
        <begin position="319"/>
        <end position="339"/>
    </location>
</feature>
<feature type="transmembrane region" description="Helical" evidence="10">
    <location>
        <begin position="45"/>
        <end position="66"/>
    </location>
</feature>
<dbReference type="Proteomes" id="UP000184406">
    <property type="component" value="Unassembled WGS sequence"/>
</dbReference>
<keyword evidence="3 9" id="KW-0813">Transport</keyword>
<feature type="transmembrane region" description="Helical" evidence="10">
    <location>
        <begin position="78"/>
        <end position="95"/>
    </location>
</feature>